<accession>A0A645CRW7</accession>
<feature type="transmembrane region" description="Helical" evidence="1">
    <location>
        <begin position="235"/>
        <end position="257"/>
    </location>
</feature>
<comment type="caution">
    <text evidence="2">The sequence shown here is derived from an EMBL/GenBank/DDBJ whole genome shotgun (WGS) entry which is preliminary data.</text>
</comment>
<dbReference type="InterPro" id="IPR018710">
    <property type="entry name" value="DUF2232"/>
</dbReference>
<sequence>MSAVAIIFAIISAYLPVVGPFVNLIWPVPIILLGVRHGYKWSILATAVAGVLIAMLMHPLHAVSVVVGFGLIGIVLGHAIRAEYSPMKAVAWGTAASVVSKAAVLGISAVVLGMNPLTMQTDVLGKAVEQAVELYRGFGMTEENLAQVAGNMKGLVDLLKVILPAGFVLAAVVDTYLNFMIARIVLKKLGHHVEGFPAFKLWSLPRFVGYFFVLSLVGMYWGKSRELVMLYNISANIQVLTSMFLFVQGMALFYYVADKYNLSRLTRGIILVLILTNGFLSQGLIFAGGIDMAVDYRGLRRSE</sequence>
<evidence type="ECO:0000313" key="2">
    <source>
        <dbReference type="EMBL" id="MPM79846.1"/>
    </source>
</evidence>
<feature type="transmembrane region" description="Helical" evidence="1">
    <location>
        <begin position="38"/>
        <end position="56"/>
    </location>
</feature>
<feature type="transmembrane region" description="Helical" evidence="1">
    <location>
        <begin position="62"/>
        <end position="80"/>
    </location>
</feature>
<proteinExistence type="predicted"/>
<keyword evidence="1" id="KW-0472">Membrane</keyword>
<name>A0A645CRW7_9ZZZZ</name>
<organism evidence="2">
    <name type="scientific">bioreactor metagenome</name>
    <dbReference type="NCBI Taxonomy" id="1076179"/>
    <lineage>
        <taxon>unclassified sequences</taxon>
        <taxon>metagenomes</taxon>
        <taxon>ecological metagenomes</taxon>
    </lineage>
</organism>
<feature type="transmembrane region" description="Helical" evidence="1">
    <location>
        <begin position="207"/>
        <end position="223"/>
    </location>
</feature>
<keyword evidence="1" id="KW-0812">Transmembrane</keyword>
<dbReference type="PANTHER" id="PTHR41324">
    <property type="entry name" value="MEMBRANE PROTEIN-RELATED"/>
    <property type="match status" value="1"/>
</dbReference>
<dbReference type="PANTHER" id="PTHR41324:SF1">
    <property type="entry name" value="DUF2232 DOMAIN-CONTAINING PROTEIN"/>
    <property type="match status" value="1"/>
</dbReference>
<gene>
    <name evidence="2" type="ORF">SDC9_126888</name>
</gene>
<protein>
    <recommendedName>
        <fullName evidence="3">DUF2232 domain-containing protein</fullName>
    </recommendedName>
</protein>
<dbReference type="AlphaFoldDB" id="A0A645CRW7"/>
<feature type="transmembrane region" description="Helical" evidence="1">
    <location>
        <begin position="161"/>
        <end position="186"/>
    </location>
</feature>
<feature type="transmembrane region" description="Helical" evidence="1">
    <location>
        <begin position="6"/>
        <end position="26"/>
    </location>
</feature>
<evidence type="ECO:0000256" key="1">
    <source>
        <dbReference type="SAM" id="Phobius"/>
    </source>
</evidence>
<feature type="transmembrane region" description="Helical" evidence="1">
    <location>
        <begin position="92"/>
        <end position="114"/>
    </location>
</feature>
<evidence type="ECO:0008006" key="3">
    <source>
        <dbReference type="Google" id="ProtNLM"/>
    </source>
</evidence>
<reference evidence="2" key="1">
    <citation type="submission" date="2019-08" db="EMBL/GenBank/DDBJ databases">
        <authorList>
            <person name="Kucharzyk K."/>
            <person name="Murdoch R.W."/>
            <person name="Higgins S."/>
            <person name="Loffler F."/>
        </authorList>
    </citation>
    <scope>NUCLEOTIDE SEQUENCE</scope>
</reference>
<dbReference type="Pfam" id="PF09991">
    <property type="entry name" value="DUF2232"/>
    <property type="match status" value="1"/>
</dbReference>
<feature type="transmembrane region" description="Helical" evidence="1">
    <location>
        <begin position="269"/>
        <end position="290"/>
    </location>
</feature>
<keyword evidence="1" id="KW-1133">Transmembrane helix</keyword>
<dbReference type="EMBL" id="VSSQ01029633">
    <property type="protein sequence ID" value="MPM79846.1"/>
    <property type="molecule type" value="Genomic_DNA"/>
</dbReference>